<dbReference type="InterPro" id="IPR013783">
    <property type="entry name" value="Ig-like_fold"/>
</dbReference>
<dbReference type="EMBL" id="MFIN01000046">
    <property type="protein sequence ID" value="OGF94635.1"/>
    <property type="molecule type" value="Genomic_DNA"/>
</dbReference>
<gene>
    <name evidence="1" type="ORF">A2Y47_01485</name>
</gene>
<name>A0A1F5Y319_9BACT</name>
<protein>
    <recommendedName>
        <fullName evidence="3">Fibronectin type-III domain-containing protein</fullName>
    </recommendedName>
</protein>
<evidence type="ECO:0008006" key="3">
    <source>
        <dbReference type="Google" id="ProtNLM"/>
    </source>
</evidence>
<dbReference type="AlphaFoldDB" id="A0A1F5Y319"/>
<dbReference type="Proteomes" id="UP000177720">
    <property type="component" value="Unassembled WGS sequence"/>
</dbReference>
<evidence type="ECO:0000313" key="2">
    <source>
        <dbReference type="Proteomes" id="UP000177720"/>
    </source>
</evidence>
<reference evidence="1 2" key="1">
    <citation type="journal article" date="2016" name="Nat. Commun.">
        <title>Thousands of microbial genomes shed light on interconnected biogeochemical processes in an aquifer system.</title>
        <authorList>
            <person name="Anantharaman K."/>
            <person name="Brown C.T."/>
            <person name="Hug L.A."/>
            <person name="Sharon I."/>
            <person name="Castelle C.J."/>
            <person name="Probst A.J."/>
            <person name="Thomas B.C."/>
            <person name="Singh A."/>
            <person name="Wilkins M.J."/>
            <person name="Karaoz U."/>
            <person name="Brodie E.L."/>
            <person name="Williams K.H."/>
            <person name="Hubbard S.S."/>
            <person name="Banfield J.F."/>
        </authorList>
    </citation>
    <scope>NUCLEOTIDE SEQUENCE [LARGE SCALE GENOMIC DNA]</scope>
</reference>
<evidence type="ECO:0000313" key="1">
    <source>
        <dbReference type="EMBL" id="OGF94635.1"/>
    </source>
</evidence>
<dbReference type="Gene3D" id="2.60.40.10">
    <property type="entry name" value="Immunoglobulins"/>
    <property type="match status" value="1"/>
</dbReference>
<proteinExistence type="predicted"/>
<organism evidence="1 2">
    <name type="scientific">Candidatus Giovannonibacteria bacterium RIFCSPLOWO2_12_43_8</name>
    <dbReference type="NCBI Taxonomy" id="1798361"/>
    <lineage>
        <taxon>Bacteria</taxon>
        <taxon>Candidatus Giovannoniibacteriota</taxon>
    </lineage>
</organism>
<comment type="caution">
    <text evidence="1">The sequence shown here is derived from an EMBL/GenBank/DDBJ whole genome shotgun (WGS) entry which is preliminary data.</text>
</comment>
<accession>A0A1F5Y319</accession>
<sequence length="914" mass="97255">MNKLFLKKESIAFYNIKLISLFFIAFIFFISQPNPALSAPENDNFVNASTMTHTSTTTAGGLKYNFTHSTATLDASTETTTSEPTPSCDYGASGNFKSIWYKYLSTAAMSATADTFDSSFDTVLQSYKAGSPYNDITRLTQDTCNDDFVATNNRSQIQFNLAKGVTYYFQITSKGNSGAAGTTIFSSTFSPRSVDETVPTVTITQPSAGTFPTLSSLLVISGTSTDNAGVNSVELTISSGGTNGQGAGSSYWSGSTWGSTVSVNSFLKNYGSSSTLWDYTTLPQWVNGTTYYIRATAIDSSNNSSIVNLSSFTFFAQNVSNDDYSNGNVTVIDSLNFTSQSTTTAANFAIQKTPSCEYGAGNRDVWFRHVSTTTKGVEANTNDSDFNTILTVWKSTGGTDPVPGANATEIGCDHPYNTNATVKFSIENGATYYVQVMSDYGSGGILRFQFKELSGDNSAPDPVTNLTAAADIEYGAVKLTWTSPGDDARDGTAASYDIRFSTTEPVNNDLNFSTAVRITNSPTLVGTPPNDSLTVPQVAYTVQTQLIKNLTQNTTVWFAMKTMDDVFNLSALSNGATIFVPGSALNSSNDNSVNATTITAIPFSHEIITTEISNGAQKTPTCNTTKFTTLPTSNDVWYRLLSTATRNVTVNTFNSSFDTILQVWRGSEPIVVGQPIDCNDDADQLLWSAGLFTCESLADADIPNTLSMTGTWTTTGNLTIGDGGDDVIINSDTWDTDSLGAFTGVTGITSTGIIDFGSATSFEIPNSAGAGTIDTTGEIGINTTSSSLNYYDGTREVVLGPFDKCFAYSLDGTDLSANSLFAVWTADEPYTLALVTMKASGSNSATWNLSYGLTTPTTSIFSASKKASGSALIRYTTFTNSAIPDGSTVYAQVSSASATLDDVLVRACMYKAAP</sequence>